<protein>
    <submittedName>
        <fullName evidence="1">Uncharacterized protein</fullName>
    </submittedName>
</protein>
<accession>A0ACC0D9I7</accession>
<name>A0ACC0D9I7_9PEZI</name>
<evidence type="ECO:0000313" key="2">
    <source>
        <dbReference type="Proteomes" id="UP001497680"/>
    </source>
</evidence>
<organism evidence="1 2">
    <name type="scientific">Hypoxylon rubiginosum</name>
    <dbReference type="NCBI Taxonomy" id="110542"/>
    <lineage>
        <taxon>Eukaryota</taxon>
        <taxon>Fungi</taxon>
        <taxon>Dikarya</taxon>
        <taxon>Ascomycota</taxon>
        <taxon>Pezizomycotina</taxon>
        <taxon>Sordariomycetes</taxon>
        <taxon>Xylariomycetidae</taxon>
        <taxon>Xylariales</taxon>
        <taxon>Hypoxylaceae</taxon>
        <taxon>Hypoxylon</taxon>
    </lineage>
</organism>
<proteinExistence type="predicted"/>
<dbReference type="EMBL" id="MU394296">
    <property type="protein sequence ID" value="KAI6089228.1"/>
    <property type="molecule type" value="Genomic_DNA"/>
</dbReference>
<comment type="caution">
    <text evidence="1">The sequence shown here is derived from an EMBL/GenBank/DDBJ whole genome shotgun (WGS) entry which is preliminary data.</text>
</comment>
<gene>
    <name evidence="1" type="ORF">F4821DRAFT_257026</name>
</gene>
<dbReference type="Proteomes" id="UP001497680">
    <property type="component" value="Unassembled WGS sequence"/>
</dbReference>
<evidence type="ECO:0000313" key="1">
    <source>
        <dbReference type="EMBL" id="KAI6089228.1"/>
    </source>
</evidence>
<reference evidence="1 2" key="1">
    <citation type="journal article" date="2022" name="New Phytol.">
        <title>Ecological generalism drives hyperdiversity of secondary metabolite gene clusters in xylarialean endophytes.</title>
        <authorList>
            <person name="Franco M.E.E."/>
            <person name="Wisecaver J.H."/>
            <person name="Arnold A.E."/>
            <person name="Ju Y.M."/>
            <person name="Slot J.C."/>
            <person name="Ahrendt S."/>
            <person name="Moore L.P."/>
            <person name="Eastman K.E."/>
            <person name="Scott K."/>
            <person name="Konkel Z."/>
            <person name="Mondo S.J."/>
            <person name="Kuo A."/>
            <person name="Hayes R.D."/>
            <person name="Haridas S."/>
            <person name="Andreopoulos B."/>
            <person name="Riley R."/>
            <person name="LaButti K."/>
            <person name="Pangilinan J."/>
            <person name="Lipzen A."/>
            <person name="Amirebrahimi M."/>
            <person name="Yan J."/>
            <person name="Adam C."/>
            <person name="Keymanesh K."/>
            <person name="Ng V."/>
            <person name="Louie K."/>
            <person name="Northen T."/>
            <person name="Drula E."/>
            <person name="Henrissat B."/>
            <person name="Hsieh H.M."/>
            <person name="Youens-Clark K."/>
            <person name="Lutzoni F."/>
            <person name="Miadlikowska J."/>
            <person name="Eastwood D.C."/>
            <person name="Hamelin R.C."/>
            <person name="Grigoriev I.V."/>
            <person name="U'Ren J.M."/>
        </authorList>
    </citation>
    <scope>NUCLEOTIDE SEQUENCE [LARGE SCALE GENOMIC DNA]</scope>
    <source>
        <strain evidence="1 2">ER1909</strain>
    </source>
</reference>
<keyword evidence="2" id="KW-1185">Reference proteome</keyword>
<sequence length="168" mass="18795">MPLVVDELLIPKPEVLPKPYCGLDDWFRSHGLPSSYLRWPPRVLPDSPWNQRSTSEHTASDPRAQPSSRLRTASVMPYIAQTASARPVLRARSPSTPDENQPLECGICNKTYSRDTLRDHRASSHLGVVCHFPGTAYPKLMVENYVEMTRRLMEANSLNGRGQNGGKG</sequence>